<evidence type="ECO:0000256" key="2">
    <source>
        <dbReference type="ARBA" id="ARBA00022448"/>
    </source>
</evidence>
<protein>
    <recommendedName>
        <fullName evidence="14">PTS system sucrose-specific EIIBCA component</fullName>
        <ecNumber evidence="11">2.7.1.211</ecNumber>
    </recommendedName>
    <alternativeName>
        <fullName evidence="15">EIIBCA-Scr</fullName>
    </alternativeName>
</protein>
<feature type="transmembrane region" description="Helical" evidence="17">
    <location>
        <begin position="187"/>
        <end position="209"/>
    </location>
</feature>
<dbReference type="SUPFAM" id="SSF51261">
    <property type="entry name" value="Duplicated hybrid motif"/>
    <property type="match status" value="1"/>
</dbReference>
<evidence type="ECO:0000256" key="5">
    <source>
        <dbReference type="ARBA" id="ARBA00022679"/>
    </source>
</evidence>
<reference evidence="22" key="1">
    <citation type="submission" date="2017-02" db="EMBL/GenBank/DDBJ databases">
        <authorList>
            <person name="Dridi B."/>
        </authorList>
    </citation>
    <scope>NUCLEOTIDE SEQUENCE [LARGE SCALE GENOMIC DNA]</scope>
    <source>
        <strain evidence="22">bH819</strain>
    </source>
</reference>
<dbReference type="InterPro" id="IPR018113">
    <property type="entry name" value="PTrfase_EIIB_Cys"/>
</dbReference>
<dbReference type="InterPro" id="IPR011296">
    <property type="entry name" value="PTS_IIBC_treh"/>
</dbReference>
<feature type="domain" description="PTS EIIC type-1" evidence="20">
    <location>
        <begin position="107"/>
        <end position="480"/>
    </location>
</feature>
<dbReference type="Pfam" id="PF00367">
    <property type="entry name" value="PTS_EIIB"/>
    <property type="match status" value="1"/>
</dbReference>
<keyword evidence="6" id="KW-0598">Phosphotransferase system</keyword>
<dbReference type="GO" id="GO:0009401">
    <property type="term" value="P:phosphoenolpyruvate-dependent sugar phosphotransferase system"/>
    <property type="evidence" value="ECO:0007669"/>
    <property type="project" value="UniProtKB-KW"/>
</dbReference>
<dbReference type="InterPro" id="IPR003352">
    <property type="entry name" value="PTS_EIIC"/>
</dbReference>
<feature type="domain" description="PTS EIIA type-1" evidence="18">
    <location>
        <begin position="519"/>
        <end position="623"/>
    </location>
</feature>
<dbReference type="PANTHER" id="PTHR30175">
    <property type="entry name" value="PHOSPHOTRANSFERASE SYSTEM TRANSPORT PROTEIN"/>
    <property type="match status" value="1"/>
</dbReference>
<comment type="function">
    <text evidence="12">The phosphoenolpyruvate-dependent sugar phosphotransferase system (sugar PTS), a major carbohydrate active transport system, catalyzes the phosphorylation of incoming sugar substrates concomitantly with their translocation across the cell membrane. This system is involved in sucrose transport.</text>
</comment>
<feature type="transmembrane region" description="Helical" evidence="17">
    <location>
        <begin position="159"/>
        <end position="180"/>
    </location>
</feature>
<feature type="transmembrane region" description="Helical" evidence="17">
    <location>
        <begin position="105"/>
        <end position="129"/>
    </location>
</feature>
<keyword evidence="2" id="KW-0813">Transport</keyword>
<keyword evidence="7 17" id="KW-0812">Transmembrane</keyword>
<dbReference type="OrthoDB" id="9769191at2"/>
<dbReference type="NCBIfam" id="TIGR00830">
    <property type="entry name" value="PTBA"/>
    <property type="match status" value="1"/>
</dbReference>
<comment type="subcellular location">
    <subcellularLocation>
        <location evidence="1">Cell membrane</location>
        <topology evidence="1">Multi-pass membrane protein</topology>
    </subcellularLocation>
</comment>
<keyword evidence="9 17" id="KW-1133">Transmembrane helix</keyword>
<dbReference type="PROSITE" id="PS51098">
    <property type="entry name" value="PTS_EIIB_TYPE_1"/>
    <property type="match status" value="1"/>
</dbReference>
<keyword evidence="5 21" id="KW-0808">Transferase</keyword>
<dbReference type="Gene3D" id="3.30.1360.60">
    <property type="entry name" value="Glucose permease domain IIB"/>
    <property type="match status" value="1"/>
</dbReference>
<dbReference type="Proteomes" id="UP000195918">
    <property type="component" value="Unassembled WGS sequence"/>
</dbReference>
<evidence type="ECO:0000256" key="14">
    <source>
        <dbReference type="ARBA" id="ARBA00074554"/>
    </source>
</evidence>
<evidence type="ECO:0000259" key="20">
    <source>
        <dbReference type="PROSITE" id="PS51103"/>
    </source>
</evidence>
<dbReference type="PROSITE" id="PS51103">
    <property type="entry name" value="PTS_EIIC_TYPE_1"/>
    <property type="match status" value="1"/>
</dbReference>
<evidence type="ECO:0000256" key="6">
    <source>
        <dbReference type="ARBA" id="ARBA00022683"/>
    </source>
</evidence>
<feature type="transmembrane region" description="Helical" evidence="17">
    <location>
        <begin position="304"/>
        <end position="324"/>
    </location>
</feature>
<proteinExistence type="predicted"/>
<dbReference type="InterPro" id="IPR001996">
    <property type="entry name" value="PTS_IIB_1"/>
</dbReference>
<dbReference type="Gene3D" id="2.70.70.10">
    <property type="entry name" value="Glucose Permease (Domain IIA)"/>
    <property type="match status" value="1"/>
</dbReference>
<dbReference type="NCBIfam" id="TIGR00826">
    <property type="entry name" value="EIIB_glc"/>
    <property type="match status" value="1"/>
</dbReference>
<feature type="transmembrane region" description="Helical" evidence="17">
    <location>
        <begin position="446"/>
        <end position="464"/>
    </location>
</feature>
<dbReference type="GO" id="GO:0090589">
    <property type="term" value="F:protein-phosphocysteine-trehalose phosphotransferase system transporter activity"/>
    <property type="evidence" value="ECO:0007669"/>
    <property type="project" value="TreeGrafter"/>
</dbReference>
<feature type="transmembrane region" description="Helical" evidence="17">
    <location>
        <begin position="260"/>
        <end position="284"/>
    </location>
</feature>
<evidence type="ECO:0000256" key="15">
    <source>
        <dbReference type="ARBA" id="ARBA00081008"/>
    </source>
</evidence>
<evidence type="ECO:0000256" key="9">
    <source>
        <dbReference type="ARBA" id="ARBA00022989"/>
    </source>
</evidence>
<keyword evidence="4" id="KW-0762">Sugar transport</keyword>
<evidence type="ECO:0000259" key="18">
    <source>
        <dbReference type="PROSITE" id="PS51093"/>
    </source>
</evidence>
<keyword evidence="10 17" id="KW-0472">Membrane</keyword>
<dbReference type="FunFam" id="3.30.1360.60:FF:000001">
    <property type="entry name" value="PTS system glucose-specific IIBC component PtsG"/>
    <property type="match status" value="1"/>
</dbReference>
<keyword evidence="22" id="KW-1185">Reference proteome</keyword>
<dbReference type="InterPro" id="IPR001127">
    <property type="entry name" value="PTS_EIIA_1_perm"/>
</dbReference>
<evidence type="ECO:0000256" key="12">
    <source>
        <dbReference type="ARBA" id="ARBA00045139"/>
    </source>
</evidence>
<evidence type="ECO:0000256" key="11">
    <source>
        <dbReference type="ARBA" id="ARBA00044053"/>
    </source>
</evidence>
<evidence type="ECO:0000256" key="8">
    <source>
        <dbReference type="ARBA" id="ARBA00022777"/>
    </source>
</evidence>
<accession>A0A1X6WK41</accession>
<dbReference type="PROSITE" id="PS01035">
    <property type="entry name" value="PTS_EIIB_TYPE_1_CYS"/>
    <property type="match status" value="1"/>
</dbReference>
<dbReference type="RefSeq" id="WP_086950328.1">
    <property type="nucleotide sequence ID" value="NZ_FWFD01000003.1"/>
</dbReference>
<evidence type="ECO:0000256" key="4">
    <source>
        <dbReference type="ARBA" id="ARBA00022597"/>
    </source>
</evidence>
<name>A0A1X6WK41_9ENTE</name>
<dbReference type="FunFam" id="2.70.70.10:FF:000001">
    <property type="entry name" value="PTS system glucose-specific IIA component"/>
    <property type="match status" value="1"/>
</dbReference>
<evidence type="ECO:0000256" key="16">
    <source>
        <dbReference type="PROSITE-ProRule" id="PRU00421"/>
    </source>
</evidence>
<dbReference type="CDD" id="cd00212">
    <property type="entry name" value="PTS_IIB_glc"/>
    <property type="match status" value="1"/>
</dbReference>
<feature type="transmembrane region" description="Helical" evidence="17">
    <location>
        <begin position="399"/>
        <end position="417"/>
    </location>
</feature>
<dbReference type="GO" id="GO:0005886">
    <property type="term" value="C:plasma membrane"/>
    <property type="evidence" value="ECO:0007669"/>
    <property type="project" value="UniProtKB-SubCell"/>
</dbReference>
<keyword evidence="8" id="KW-0418">Kinase</keyword>
<dbReference type="GO" id="GO:0016301">
    <property type="term" value="F:kinase activity"/>
    <property type="evidence" value="ECO:0007669"/>
    <property type="project" value="UniProtKB-KW"/>
</dbReference>
<dbReference type="SUPFAM" id="SSF55604">
    <property type="entry name" value="Glucose permease domain IIB"/>
    <property type="match status" value="1"/>
</dbReference>
<dbReference type="NCBIfam" id="NF008236">
    <property type="entry name" value="PRK11007.1"/>
    <property type="match status" value="1"/>
</dbReference>
<organism evidence="21 22">
    <name type="scientific">Vagococcus fluvialis bH819</name>
    <dbReference type="NCBI Taxonomy" id="1255619"/>
    <lineage>
        <taxon>Bacteria</taxon>
        <taxon>Bacillati</taxon>
        <taxon>Bacillota</taxon>
        <taxon>Bacilli</taxon>
        <taxon>Lactobacillales</taxon>
        <taxon>Enterococcaceae</taxon>
        <taxon>Vagococcus</taxon>
    </lineage>
</organism>
<dbReference type="GO" id="GO:0015574">
    <property type="term" value="F:trehalose transmembrane transporter activity"/>
    <property type="evidence" value="ECO:0007669"/>
    <property type="project" value="InterPro"/>
</dbReference>
<dbReference type="InterPro" id="IPR050558">
    <property type="entry name" value="PTS_Sugar-Specific_Components"/>
</dbReference>
<evidence type="ECO:0000313" key="21">
    <source>
        <dbReference type="EMBL" id="SLM84674.1"/>
    </source>
</evidence>
<dbReference type="EMBL" id="FWFD01000003">
    <property type="protein sequence ID" value="SLM84674.1"/>
    <property type="molecule type" value="Genomic_DNA"/>
</dbReference>
<dbReference type="InterPro" id="IPR013013">
    <property type="entry name" value="PTS_EIIC_1"/>
</dbReference>
<sequence>MGKYQKEAQDLLEFIGGKENIAAVSHCATRMRFVLNDPSKADEDKIDDIPVVKGMFTNAGQFQVIIGNDVPVFFNDFSAVSGISGVSKDAGKEAAKQNLNVIQRIVSVLAEVFAPIIPAIIIGGLILGFRNLMDGVPISAFGGQTIIEHSQFWAGVHGFLWLIGEAIFHFLPVGITWSIAKKMGTTQILGIVLGITLVSPQLLNAYGVASTAAADIPVWDFGFAQVQMIGYQAQVIPAMLAGFMLAYLEIFFRKYVPQSISMIFVPFLSLVPTVLAAHVILGPIGWAIGSQITNVVSMAIDSSFAWLFGIIYGTFYAPLVITGLHHLMLTIDLQMIADLKYTTLWPMVALSNIAQGSAVLAVVYLHRGNKKEEQVSIPSTISAYLGVTEPAMFGINLKYLYPFVAAMIGSGIAGCYITVMNVKAMGVGIGGLPGIISIQAGSQLHFAIGMLIVIVVPFVLTIFFRQRGILNKLDPVGGVVDAPTLTEEPTVNSGTVEIGTESFYAPVNGTCISITEVPDPVFSQKMMGDGFAIKPTDTNVYSPVEGKVTNIFNTKHAIGITSNLGIEVLIHMGLDTVELDGKPFEVKVAEGDSVTMNTLIATMDLEAVTSAGKQTDIIVALTNVDKAPLMTLNKTNTVTHSELIGAADVL</sequence>
<feature type="active site" description="Phosphocysteine intermediate; for EIIB activity" evidence="16">
    <location>
        <position position="27"/>
    </location>
</feature>
<evidence type="ECO:0000259" key="19">
    <source>
        <dbReference type="PROSITE" id="PS51098"/>
    </source>
</evidence>
<feature type="transmembrane region" description="Helical" evidence="17">
    <location>
        <begin position="229"/>
        <end position="248"/>
    </location>
</feature>
<evidence type="ECO:0000256" key="7">
    <source>
        <dbReference type="ARBA" id="ARBA00022692"/>
    </source>
</evidence>
<evidence type="ECO:0000256" key="1">
    <source>
        <dbReference type="ARBA" id="ARBA00004651"/>
    </source>
</evidence>
<dbReference type="GO" id="GO:0022878">
    <property type="term" value="F:protein-N(PI)-phosphohistidine-sucrose phosphotransferase system transporter activity"/>
    <property type="evidence" value="ECO:0007669"/>
    <property type="project" value="RHEA"/>
</dbReference>
<keyword evidence="3" id="KW-1003">Cell membrane</keyword>
<dbReference type="Pfam" id="PF02378">
    <property type="entry name" value="PTS_EIIC"/>
    <property type="match status" value="1"/>
</dbReference>
<dbReference type="PANTHER" id="PTHR30175:SF4">
    <property type="entry name" value="PTS SYSTEM TREHALOSE-SPECIFIC EIIBC COMPONENT"/>
    <property type="match status" value="1"/>
</dbReference>
<evidence type="ECO:0000256" key="13">
    <source>
        <dbReference type="ARBA" id="ARBA00048931"/>
    </source>
</evidence>
<feature type="domain" description="PTS EIIB type-1" evidence="19">
    <location>
        <begin position="5"/>
        <end position="87"/>
    </location>
</feature>
<dbReference type="InterPro" id="IPR036878">
    <property type="entry name" value="Glu_permease_IIB"/>
</dbReference>
<comment type="catalytic activity">
    <reaction evidence="13">
        <text>N(pros)-phospho-L-histidyl-[protein](out) + sucrose = sucrose 6(G)-phosphate(in) + L-histidyl-[protein]</text>
        <dbReference type="Rhea" id="RHEA:49236"/>
        <dbReference type="Rhea" id="RHEA-COMP:9745"/>
        <dbReference type="Rhea" id="RHEA-COMP:9746"/>
        <dbReference type="ChEBI" id="CHEBI:17992"/>
        <dbReference type="ChEBI" id="CHEBI:29979"/>
        <dbReference type="ChEBI" id="CHEBI:64837"/>
        <dbReference type="ChEBI" id="CHEBI:91002"/>
        <dbReference type="EC" id="2.7.1.211"/>
    </reaction>
</comment>
<dbReference type="NCBIfam" id="TIGR01992">
    <property type="entry name" value="PTS-IIBC-Tre"/>
    <property type="match status" value="1"/>
</dbReference>
<dbReference type="EC" id="2.7.1.211" evidence="11"/>
<evidence type="ECO:0000256" key="3">
    <source>
        <dbReference type="ARBA" id="ARBA00022475"/>
    </source>
</evidence>
<dbReference type="InterPro" id="IPR011055">
    <property type="entry name" value="Dup_hybrid_motif"/>
</dbReference>
<dbReference type="AlphaFoldDB" id="A0A1X6WK41"/>
<evidence type="ECO:0000313" key="22">
    <source>
        <dbReference type="Proteomes" id="UP000195918"/>
    </source>
</evidence>
<evidence type="ECO:0000256" key="17">
    <source>
        <dbReference type="SAM" id="Phobius"/>
    </source>
</evidence>
<dbReference type="PROSITE" id="PS00371">
    <property type="entry name" value="PTS_EIIA_TYPE_1_HIS"/>
    <property type="match status" value="1"/>
</dbReference>
<evidence type="ECO:0000256" key="10">
    <source>
        <dbReference type="ARBA" id="ARBA00023136"/>
    </source>
</evidence>
<dbReference type="PROSITE" id="PS51093">
    <property type="entry name" value="PTS_EIIA_TYPE_1"/>
    <property type="match status" value="1"/>
</dbReference>
<gene>
    <name evidence="21" type="ORF">FM121_01180</name>
</gene>
<dbReference type="Pfam" id="PF00358">
    <property type="entry name" value="PTS_EIIA_1"/>
    <property type="match status" value="1"/>
</dbReference>